<protein>
    <submittedName>
        <fullName evidence="1">Uncharacterized protein</fullName>
    </submittedName>
</protein>
<dbReference type="HOGENOM" id="CLU_1219679_0_0_1"/>
<keyword evidence="2" id="KW-1185">Reference proteome</keyword>
<sequence length="227" mass="26798">MKDKDNIDAKLDFLSAFDYANQAMKYMLVPIKIKSNTERSESVELCKLTLEKIIELIKILKTGYTINNNELTKIQQKYEEILEKKNFEELIRFTNEEILIELIEEIKKPILEEKKAFNSINKILEIYNRKSLDVLDMACTTAKNVLEEQINAISQYEKTKANDLYLDMLKKILFEINNENNHTVPELYVTNAVFDQYVIFLKITNVLLRFIQYTKKLAKLYMKMSIN</sequence>
<dbReference type="EMBL" id="AFBI03000167">
    <property type="protein sequence ID" value="EJW01399.1"/>
    <property type="molecule type" value="Genomic_DNA"/>
</dbReference>
<dbReference type="AlphaFoldDB" id="J9D1E5"/>
<name>J9D1E5_EDHAE</name>
<evidence type="ECO:0000313" key="1">
    <source>
        <dbReference type="EMBL" id="EJW01399.1"/>
    </source>
</evidence>
<dbReference type="Proteomes" id="UP000003163">
    <property type="component" value="Unassembled WGS sequence"/>
</dbReference>
<dbReference type="InParanoid" id="J9D1E5"/>
<reference evidence="2" key="2">
    <citation type="submission" date="2015-07" db="EMBL/GenBank/DDBJ databases">
        <title>Contrasting host-pathogen interactions and genome evolution in two generalist and specialist microsporidian pathogens of mosquitoes.</title>
        <authorList>
            <consortium name="The Broad Institute Genomics Platform"/>
            <consortium name="The Broad Institute Genome Sequencing Center for Infectious Disease"/>
            <person name="Cuomo C.A."/>
            <person name="Sanscrainte N.D."/>
            <person name="Goldberg J.M."/>
            <person name="Heiman D."/>
            <person name="Young S."/>
            <person name="Zeng Q."/>
            <person name="Becnel J.J."/>
            <person name="Birren B.W."/>
        </authorList>
    </citation>
    <scope>NUCLEOTIDE SEQUENCE [LARGE SCALE GENOMIC DNA]</scope>
    <source>
        <strain evidence="2">USNM 41457</strain>
    </source>
</reference>
<accession>J9D1E5</accession>
<evidence type="ECO:0000313" key="2">
    <source>
        <dbReference type="Proteomes" id="UP000003163"/>
    </source>
</evidence>
<gene>
    <name evidence="1" type="ORF">EDEG_03975</name>
</gene>
<proteinExistence type="predicted"/>
<comment type="caution">
    <text evidence="1">The sequence shown here is derived from an EMBL/GenBank/DDBJ whole genome shotgun (WGS) entry which is preliminary data.</text>
</comment>
<dbReference type="VEuPathDB" id="MicrosporidiaDB:EDEG_03975"/>
<organism evidence="1 2">
    <name type="scientific">Edhazardia aedis (strain USNM 41457)</name>
    <name type="common">Microsporidian parasite</name>
    <dbReference type="NCBI Taxonomy" id="1003232"/>
    <lineage>
        <taxon>Eukaryota</taxon>
        <taxon>Fungi</taxon>
        <taxon>Fungi incertae sedis</taxon>
        <taxon>Microsporidia</taxon>
        <taxon>Edhazardia</taxon>
    </lineage>
</organism>
<reference evidence="1 2" key="1">
    <citation type="submission" date="2011-08" db="EMBL/GenBank/DDBJ databases">
        <authorList>
            <person name="Liu Z.J."/>
            <person name="Shi F.L."/>
            <person name="Lu J.Q."/>
            <person name="Li M."/>
            <person name="Wang Z.L."/>
        </authorList>
    </citation>
    <scope>NUCLEOTIDE SEQUENCE [LARGE SCALE GENOMIC DNA]</scope>
    <source>
        <strain evidence="1 2">USNM 41457</strain>
    </source>
</reference>